<reference evidence="1 2" key="1">
    <citation type="journal article" date="2016" name="Nat. Commun.">
        <title>Thousands of microbial genomes shed light on interconnected biogeochemical processes in an aquifer system.</title>
        <authorList>
            <person name="Anantharaman K."/>
            <person name="Brown C.T."/>
            <person name="Hug L.A."/>
            <person name="Sharon I."/>
            <person name="Castelle C.J."/>
            <person name="Probst A.J."/>
            <person name="Thomas B.C."/>
            <person name="Singh A."/>
            <person name="Wilkins M.J."/>
            <person name="Karaoz U."/>
            <person name="Brodie E.L."/>
            <person name="Williams K.H."/>
            <person name="Hubbard S.S."/>
            <person name="Banfield J.F."/>
        </authorList>
    </citation>
    <scope>NUCLEOTIDE SEQUENCE [LARGE SCALE GENOMIC DNA]</scope>
</reference>
<gene>
    <name evidence="1" type="ORF">A3B40_02265</name>
</gene>
<accession>A0A1F7IIV8</accession>
<sequence length="179" mass="19831">MPHAALETLSARNEMAQSFSQLEIQTRTAAISDLVRVAQVSLVANQTETTAVLKIADKARTYEAFFSAPGLGVINLASIGLPESPDPDGLFISINYRDDSGIKNLIFLETTKMPEAVGEREVDLLSRFTPEQLLQIAQLISTASPISRKKYYSYFRKSKFRSGLEKLRDFVSQLGQKGQ</sequence>
<evidence type="ECO:0000313" key="1">
    <source>
        <dbReference type="EMBL" id="OGK43293.1"/>
    </source>
</evidence>
<organism evidence="1 2">
    <name type="scientific">Candidatus Roizmanbacteria bacterium RIFCSPLOWO2_01_FULL_37_16</name>
    <dbReference type="NCBI Taxonomy" id="1802058"/>
    <lineage>
        <taxon>Bacteria</taxon>
        <taxon>Candidatus Roizmaniibacteriota</taxon>
    </lineage>
</organism>
<name>A0A1F7IIV8_9BACT</name>
<proteinExistence type="predicted"/>
<dbReference type="AlphaFoldDB" id="A0A1F7IIV8"/>
<protein>
    <submittedName>
        <fullName evidence="1">Uncharacterized protein</fullName>
    </submittedName>
</protein>
<dbReference type="EMBL" id="MGAI01000057">
    <property type="protein sequence ID" value="OGK43293.1"/>
    <property type="molecule type" value="Genomic_DNA"/>
</dbReference>
<comment type="caution">
    <text evidence="1">The sequence shown here is derived from an EMBL/GenBank/DDBJ whole genome shotgun (WGS) entry which is preliminary data.</text>
</comment>
<evidence type="ECO:0000313" key="2">
    <source>
        <dbReference type="Proteomes" id="UP000178040"/>
    </source>
</evidence>
<dbReference type="Proteomes" id="UP000178040">
    <property type="component" value="Unassembled WGS sequence"/>
</dbReference>